<gene>
    <name evidence="5" type="primary">USB1</name>
    <name evidence="7" type="ORF">PENSUB_13357</name>
</gene>
<reference evidence="7 8" key="1">
    <citation type="submission" date="2016-10" db="EMBL/GenBank/DDBJ databases">
        <title>Genome sequence of the ascomycete fungus Penicillium subrubescens.</title>
        <authorList>
            <person name="De Vries R.P."/>
            <person name="Peng M."/>
            <person name="Dilokpimol A."/>
            <person name="Hilden K."/>
            <person name="Makela M.R."/>
            <person name="Grigoriev I."/>
            <person name="Riley R."/>
            <person name="Granchi Z."/>
        </authorList>
    </citation>
    <scope>NUCLEOTIDE SEQUENCE [LARGE SCALE GENOMIC DNA]</scope>
    <source>
        <strain evidence="7 8">CBS 132785</strain>
    </source>
</reference>
<evidence type="ECO:0000256" key="6">
    <source>
        <dbReference type="SAM" id="MobiDB-lite"/>
    </source>
</evidence>
<keyword evidence="3" id="KW-0456">Lyase</keyword>
<evidence type="ECO:0000313" key="8">
    <source>
        <dbReference type="Proteomes" id="UP000186955"/>
    </source>
</evidence>
<comment type="subcellular location">
    <subcellularLocation>
        <location evidence="5">Nucleus</location>
    </subcellularLocation>
</comment>
<dbReference type="GO" id="GO:1990838">
    <property type="term" value="F:poly(U)-specific exoribonuclease activity, producing 3' uridine cyclic phosphate ends"/>
    <property type="evidence" value="ECO:0007669"/>
    <property type="project" value="UniProtKB-UniRule"/>
</dbReference>
<dbReference type="PANTHER" id="PTHR13522:SF3">
    <property type="entry name" value="U6 SNRNA PHOSPHODIESTERASE 1"/>
    <property type="match status" value="1"/>
</dbReference>
<dbReference type="Gene3D" id="3.90.1140.10">
    <property type="entry name" value="Cyclic phosphodiesterase"/>
    <property type="match status" value="1"/>
</dbReference>
<dbReference type="STRING" id="1316194.A0A1Q5SRM6"/>
<evidence type="ECO:0000256" key="1">
    <source>
        <dbReference type="ARBA" id="ARBA00022722"/>
    </source>
</evidence>
<dbReference type="HAMAP" id="MF_03040">
    <property type="entry name" value="USB1"/>
    <property type="match status" value="1"/>
</dbReference>
<keyword evidence="1 5" id="KW-0540">Nuclease</keyword>
<feature type="compositionally biased region" description="Basic and acidic residues" evidence="6">
    <location>
        <begin position="395"/>
        <end position="409"/>
    </location>
</feature>
<dbReference type="AlphaFoldDB" id="A0A1Q5SRM6"/>
<dbReference type="GO" id="GO:0034477">
    <property type="term" value="P:U6 snRNA 3'-end processing"/>
    <property type="evidence" value="ECO:0007669"/>
    <property type="project" value="UniProtKB-UniRule"/>
</dbReference>
<dbReference type="Pfam" id="PF12720">
    <property type="entry name" value="DUF3807"/>
    <property type="match status" value="1"/>
</dbReference>
<feature type="region of interest" description="Disordered" evidence="6">
    <location>
        <begin position="395"/>
        <end position="479"/>
    </location>
</feature>
<dbReference type="InterPro" id="IPR024526">
    <property type="entry name" value="DUF3807"/>
</dbReference>
<dbReference type="GO" id="GO:0016829">
    <property type="term" value="F:lyase activity"/>
    <property type="evidence" value="ECO:0007669"/>
    <property type="project" value="UniProtKB-KW"/>
</dbReference>
<dbReference type="Pfam" id="PF09749">
    <property type="entry name" value="HVSL"/>
    <property type="match status" value="1"/>
</dbReference>
<evidence type="ECO:0000256" key="5">
    <source>
        <dbReference type="HAMAP-Rule" id="MF_03040"/>
    </source>
</evidence>
<protein>
    <recommendedName>
        <fullName evidence="5">U6 snRNA phosphodiesterase</fullName>
        <ecNumber evidence="5">3.1.4.-</ecNumber>
    </recommendedName>
</protein>
<dbReference type="EMBL" id="MNBE01000757">
    <property type="protein sequence ID" value="OKO90640.1"/>
    <property type="molecule type" value="Genomic_DNA"/>
</dbReference>
<proteinExistence type="inferred from homology"/>
<evidence type="ECO:0000256" key="2">
    <source>
        <dbReference type="ARBA" id="ARBA00022801"/>
    </source>
</evidence>
<dbReference type="Proteomes" id="UP000186955">
    <property type="component" value="Unassembled WGS sequence"/>
</dbReference>
<comment type="caution">
    <text evidence="7">The sequence shown here is derived from an EMBL/GenBank/DDBJ whole genome shotgun (WGS) entry which is preliminary data.</text>
</comment>
<sequence>MSLVQYSDSESDADQPASPPAKKPRYEAKAPTTGSLVLPPLPPAFHDLYASSTRVSVKDDPSLHGGRKRVIPHVEGNWPTHVYVEWYPAKNELALLAELIARAQCPVDLSDDIDSDVAGSASTPRLHSLLHSDLGAQLPLHISLSAPVVLRTEQRASFTEALTKGIRDSHIPPFTVTPDALKWVSNYERTRWFLVLHVARPVSDGLNRLLALSNRALAVFDQPALYASSSSRDARRNRALGAHDRGLGPTGSGDYSDCFHVSLAWSLTEPGKVEEERVAGLELGDVQSMREDLQAFQVAHFPGHHQALHAPTAEPVVKDDIYADEDDLGYYPDGVKRTLTDEQIQMFRHSEIHALLRKRQLELDEAEYEDRARKLYIGEVVSAGADTTREELVRDEQNVSGEKGLHYEAHAQNQGPSRRRSPGGTKPKKRGYRETQNEPEQTLDYEDVEQNPAPAAAPKPRPTNPRAPFPGRKIISYED</sequence>
<comment type="similarity">
    <text evidence="5">Belongs to the 2H phosphoesterase superfamily. USB1 family.</text>
</comment>
<name>A0A1Q5SRM6_9EURO</name>
<feature type="active site" description="Proton donor/acceptor" evidence="5">
    <location>
        <position position="260"/>
    </location>
</feature>
<feature type="compositionally biased region" description="Basic residues" evidence="6">
    <location>
        <begin position="417"/>
        <end position="431"/>
    </location>
</feature>
<dbReference type="EC" id="3.1.4.-" evidence="5"/>
<dbReference type="GO" id="GO:0005634">
    <property type="term" value="C:nucleus"/>
    <property type="evidence" value="ECO:0007669"/>
    <property type="project" value="UniProtKB-SubCell"/>
</dbReference>
<comment type="function">
    <text evidence="5">Phosphodiesterase responsible for the U6 snRNA 3' end processing. Acts as an exoribonuclease (RNase) responsible for trimming the poly(U) tract of the last nucleotides in the pre-U6 snRNA molecule, leading to the formation of mature U6 snRNA.</text>
</comment>
<keyword evidence="8" id="KW-1185">Reference proteome</keyword>
<feature type="active site" description="Proton donor/acceptor" evidence="5">
    <location>
        <position position="141"/>
    </location>
</feature>
<evidence type="ECO:0000256" key="3">
    <source>
        <dbReference type="ARBA" id="ARBA00023239"/>
    </source>
</evidence>
<feature type="compositionally biased region" description="Pro residues" evidence="6">
    <location>
        <begin position="455"/>
        <end position="468"/>
    </location>
</feature>
<accession>A0A1Q5SRM6</accession>
<feature type="region of interest" description="Disordered" evidence="6">
    <location>
        <begin position="1"/>
        <end position="35"/>
    </location>
</feature>
<organism evidence="7 8">
    <name type="scientific">Penicillium subrubescens</name>
    <dbReference type="NCBI Taxonomy" id="1316194"/>
    <lineage>
        <taxon>Eukaryota</taxon>
        <taxon>Fungi</taxon>
        <taxon>Dikarya</taxon>
        <taxon>Ascomycota</taxon>
        <taxon>Pezizomycotina</taxon>
        <taxon>Eurotiomycetes</taxon>
        <taxon>Eurotiomycetidae</taxon>
        <taxon>Eurotiales</taxon>
        <taxon>Aspergillaceae</taxon>
        <taxon>Penicillium</taxon>
    </lineage>
</organism>
<dbReference type="InterPro" id="IPR027521">
    <property type="entry name" value="Usb1"/>
</dbReference>
<evidence type="ECO:0000256" key="4">
    <source>
        <dbReference type="ARBA" id="ARBA00023242"/>
    </source>
</evidence>
<keyword evidence="2 5" id="KW-0378">Hydrolase</keyword>
<dbReference type="PANTHER" id="PTHR13522">
    <property type="entry name" value="U6 SNRNA PHOSPHODIESTERASE 1"/>
    <property type="match status" value="1"/>
</dbReference>
<evidence type="ECO:0000313" key="7">
    <source>
        <dbReference type="EMBL" id="OKO90640.1"/>
    </source>
</evidence>
<keyword evidence="4 5" id="KW-0539">Nucleus</keyword>